<dbReference type="Ensembl" id="ENSSSCT00070026705.1">
    <property type="protein sequence ID" value="ENSSSCP00070022201.1"/>
    <property type="gene ID" value="ENSSSCG00070013691.1"/>
</dbReference>
<protein>
    <submittedName>
        <fullName evidence="2">Uncharacterized protein</fullName>
    </submittedName>
</protein>
<keyword evidence="1" id="KW-0812">Transmembrane</keyword>
<evidence type="ECO:0000256" key="1">
    <source>
        <dbReference type="SAM" id="Phobius"/>
    </source>
</evidence>
<reference evidence="2" key="2">
    <citation type="submission" date="2025-08" db="UniProtKB">
        <authorList>
            <consortium name="Ensembl"/>
        </authorList>
    </citation>
    <scope>IDENTIFICATION</scope>
</reference>
<dbReference type="Proteomes" id="UP000314985">
    <property type="component" value="Chromosome 4"/>
</dbReference>
<accession>A0A4X1TXP5</accession>
<feature type="transmembrane region" description="Helical" evidence="1">
    <location>
        <begin position="16"/>
        <end position="35"/>
    </location>
</feature>
<reference evidence="2 3" key="1">
    <citation type="submission" date="2017-08" db="EMBL/GenBank/DDBJ databases">
        <title>USMARCv1.0.</title>
        <authorList>
            <person name="Hannum G.I."/>
            <person name="Koren S."/>
            <person name="Schroeder S.G."/>
            <person name="Chin S.C."/>
            <person name="Nonneman D.J."/>
            <person name="Becker S.A."/>
            <person name="Rosen B.D."/>
            <person name="Bickhart D.M."/>
            <person name="Putnam N.H."/>
            <person name="Green R.E."/>
            <person name="Tuggle C.K."/>
            <person name="Liu H."/>
            <person name="Rohrer G.A."/>
            <person name="Warr A."/>
            <person name="Hall R."/>
            <person name="Kim K."/>
            <person name="Hume D.A."/>
            <person name="Talbot R."/>
            <person name="Chow W."/>
            <person name="Howe K."/>
            <person name="Schwartz A.S."/>
            <person name="Watson M."/>
            <person name="Archibald A.L."/>
            <person name="Phillippy A.M."/>
            <person name="Smith T.P.L."/>
        </authorList>
    </citation>
    <scope>NUCLEOTIDE SEQUENCE [LARGE SCALE GENOMIC DNA]</scope>
</reference>
<name>A0A4X1TXP5_PIG</name>
<keyword evidence="1" id="KW-1133">Transmembrane helix</keyword>
<sequence length="49" mass="5880">MKLLEFWILCFCCKESLYYLSLVILSCSFGSVWVCRWLNKIFSSFFHTS</sequence>
<evidence type="ECO:0000313" key="3">
    <source>
        <dbReference type="Proteomes" id="UP000314985"/>
    </source>
</evidence>
<proteinExistence type="predicted"/>
<dbReference type="PROSITE" id="PS51257">
    <property type="entry name" value="PROKAR_LIPOPROTEIN"/>
    <property type="match status" value="1"/>
</dbReference>
<dbReference type="AlphaFoldDB" id="A0A4X1TXP5"/>
<organism evidence="2 3">
    <name type="scientific">Sus scrofa</name>
    <name type="common">Pig</name>
    <dbReference type="NCBI Taxonomy" id="9823"/>
    <lineage>
        <taxon>Eukaryota</taxon>
        <taxon>Metazoa</taxon>
        <taxon>Chordata</taxon>
        <taxon>Craniata</taxon>
        <taxon>Vertebrata</taxon>
        <taxon>Euteleostomi</taxon>
        <taxon>Mammalia</taxon>
        <taxon>Eutheria</taxon>
        <taxon>Laurasiatheria</taxon>
        <taxon>Artiodactyla</taxon>
        <taxon>Suina</taxon>
        <taxon>Suidae</taxon>
        <taxon>Sus</taxon>
    </lineage>
</organism>
<keyword evidence="1" id="KW-0472">Membrane</keyword>
<evidence type="ECO:0000313" key="2">
    <source>
        <dbReference type="Ensembl" id="ENSSSCP00070022201.1"/>
    </source>
</evidence>